<comment type="caution">
    <text evidence="1">The sequence shown here is derived from an EMBL/GenBank/DDBJ whole genome shotgun (WGS) entry which is preliminary data.</text>
</comment>
<dbReference type="AlphaFoldDB" id="A0AAN5CBI7"/>
<proteinExistence type="predicted"/>
<keyword evidence="2" id="KW-1185">Reference proteome</keyword>
<gene>
    <name evidence="1" type="ORF">PMAYCL1PPCAC_08375</name>
</gene>
<accession>A0AAN5CBI7</accession>
<dbReference type="EMBL" id="BTRK01000002">
    <property type="protein sequence ID" value="GMR38180.1"/>
    <property type="molecule type" value="Genomic_DNA"/>
</dbReference>
<feature type="non-terminal residue" evidence="1">
    <location>
        <position position="1"/>
    </location>
</feature>
<sequence length="78" mass="9027">FKSRLVISFKIFDITRWCCGMHIAQNAPLRGCRKSLKLKRTTRMNHSEIGNIAFVNVLIGERFMATFTTKTETFLKSD</sequence>
<evidence type="ECO:0000313" key="1">
    <source>
        <dbReference type="EMBL" id="GMR38180.1"/>
    </source>
</evidence>
<dbReference type="Proteomes" id="UP001328107">
    <property type="component" value="Unassembled WGS sequence"/>
</dbReference>
<evidence type="ECO:0000313" key="2">
    <source>
        <dbReference type="Proteomes" id="UP001328107"/>
    </source>
</evidence>
<reference evidence="2" key="1">
    <citation type="submission" date="2022-10" db="EMBL/GenBank/DDBJ databases">
        <title>Genome assembly of Pristionchus species.</title>
        <authorList>
            <person name="Yoshida K."/>
            <person name="Sommer R.J."/>
        </authorList>
    </citation>
    <scope>NUCLEOTIDE SEQUENCE [LARGE SCALE GENOMIC DNA]</scope>
    <source>
        <strain evidence="2">RS5460</strain>
    </source>
</reference>
<organism evidence="1 2">
    <name type="scientific">Pristionchus mayeri</name>
    <dbReference type="NCBI Taxonomy" id="1317129"/>
    <lineage>
        <taxon>Eukaryota</taxon>
        <taxon>Metazoa</taxon>
        <taxon>Ecdysozoa</taxon>
        <taxon>Nematoda</taxon>
        <taxon>Chromadorea</taxon>
        <taxon>Rhabditida</taxon>
        <taxon>Rhabditina</taxon>
        <taxon>Diplogasteromorpha</taxon>
        <taxon>Diplogasteroidea</taxon>
        <taxon>Neodiplogasteridae</taxon>
        <taxon>Pristionchus</taxon>
    </lineage>
</organism>
<name>A0AAN5CBI7_9BILA</name>
<protein>
    <submittedName>
        <fullName evidence="1">Uncharacterized protein</fullName>
    </submittedName>
</protein>